<reference evidence="1" key="1">
    <citation type="submission" date="2023-08" db="EMBL/GenBank/DDBJ databases">
        <authorList>
            <person name="Chen Y."/>
            <person name="Shah S."/>
            <person name="Dougan E. K."/>
            <person name="Thang M."/>
            <person name="Chan C."/>
        </authorList>
    </citation>
    <scope>NUCLEOTIDE SEQUENCE</scope>
</reference>
<sequence length="104" mass="11675">MGEDWARGKIVDSELFLKGRERPLEGEVDEILGRQDGDAQKLFPQYTHASPATVGEVRENGKVLQLWNFSQLETLNQYALRTRALVRAPSSSPAPWLIETEAHG</sequence>
<comment type="caution">
    <text evidence="1">The sequence shown here is derived from an EMBL/GenBank/DDBJ whole genome shotgun (WGS) entry which is preliminary data.</text>
</comment>
<dbReference type="EMBL" id="CAUJNA010001680">
    <property type="protein sequence ID" value="CAJ1388392.1"/>
    <property type="molecule type" value="Genomic_DNA"/>
</dbReference>
<gene>
    <name evidence="1" type="ORF">EVOR1521_LOCUS14275</name>
</gene>
<evidence type="ECO:0000313" key="2">
    <source>
        <dbReference type="Proteomes" id="UP001178507"/>
    </source>
</evidence>
<dbReference type="Proteomes" id="UP001178507">
    <property type="component" value="Unassembled WGS sequence"/>
</dbReference>
<name>A0AA36N1A5_9DINO</name>
<protein>
    <submittedName>
        <fullName evidence="1">Uncharacterized protein</fullName>
    </submittedName>
</protein>
<dbReference type="AlphaFoldDB" id="A0AA36N1A5"/>
<evidence type="ECO:0000313" key="1">
    <source>
        <dbReference type="EMBL" id="CAJ1388392.1"/>
    </source>
</evidence>
<organism evidence="1 2">
    <name type="scientific">Effrenium voratum</name>
    <dbReference type="NCBI Taxonomy" id="2562239"/>
    <lineage>
        <taxon>Eukaryota</taxon>
        <taxon>Sar</taxon>
        <taxon>Alveolata</taxon>
        <taxon>Dinophyceae</taxon>
        <taxon>Suessiales</taxon>
        <taxon>Symbiodiniaceae</taxon>
        <taxon>Effrenium</taxon>
    </lineage>
</organism>
<accession>A0AA36N1A5</accession>
<proteinExistence type="predicted"/>
<keyword evidence="2" id="KW-1185">Reference proteome</keyword>